<sequence length="181" mass="19421">MKNAIRKTALPLALSFALLAGGALAQSTMPASSTSSSSAAASAAKTHAEKRADMVEQQINDLHEQLQITDAQSSQWNAYTGVMRNNASRASEAFQQRSQKMPTMNADEVMKSYAQLAQMHAEDMQKLSSAWSDLYAVLSPEQKQTADALFQHKALKPHHGMEHKKAAKPASASSSTTASGT</sequence>
<evidence type="ECO:0000313" key="4">
    <source>
        <dbReference type="Proteomes" id="UP001156670"/>
    </source>
</evidence>
<dbReference type="Pfam" id="PF07813">
    <property type="entry name" value="LTXXQ"/>
    <property type="match status" value="1"/>
</dbReference>
<evidence type="ECO:0000256" key="1">
    <source>
        <dbReference type="SAM" id="MobiDB-lite"/>
    </source>
</evidence>
<dbReference type="Proteomes" id="UP001156670">
    <property type="component" value="Unassembled WGS sequence"/>
</dbReference>
<comment type="caution">
    <text evidence="3">The sequence shown here is derived from an EMBL/GenBank/DDBJ whole genome shotgun (WGS) entry which is preliminary data.</text>
</comment>
<accession>A0ABQ5XUQ0</accession>
<dbReference type="EMBL" id="BSOB01000053">
    <property type="protein sequence ID" value="GLQ95067.1"/>
    <property type="molecule type" value="Genomic_DNA"/>
</dbReference>
<dbReference type="InterPro" id="IPR012899">
    <property type="entry name" value="LTXXQ"/>
</dbReference>
<feature type="region of interest" description="Disordered" evidence="1">
    <location>
        <begin position="29"/>
        <end position="51"/>
    </location>
</feature>
<organism evidence="3 4">
    <name type="scientific">Dyella acidisoli</name>
    <dbReference type="NCBI Taxonomy" id="1867834"/>
    <lineage>
        <taxon>Bacteria</taxon>
        <taxon>Pseudomonadati</taxon>
        <taxon>Pseudomonadota</taxon>
        <taxon>Gammaproteobacteria</taxon>
        <taxon>Lysobacterales</taxon>
        <taxon>Rhodanobacteraceae</taxon>
        <taxon>Dyella</taxon>
    </lineage>
</organism>
<feature type="compositionally biased region" description="Low complexity" evidence="1">
    <location>
        <begin position="168"/>
        <end position="181"/>
    </location>
</feature>
<protein>
    <recommendedName>
        <fullName evidence="5">LTXXQ motif family protein</fullName>
    </recommendedName>
</protein>
<dbReference type="RefSeq" id="WP_284322752.1">
    <property type="nucleotide sequence ID" value="NZ_BSOB01000053.1"/>
</dbReference>
<name>A0ABQ5XUQ0_9GAMM</name>
<gene>
    <name evidence="3" type="ORF">GCM10007901_40200</name>
</gene>
<evidence type="ECO:0000313" key="3">
    <source>
        <dbReference type="EMBL" id="GLQ95067.1"/>
    </source>
</evidence>
<reference evidence="4" key="1">
    <citation type="journal article" date="2019" name="Int. J. Syst. Evol. Microbiol.">
        <title>The Global Catalogue of Microorganisms (GCM) 10K type strain sequencing project: providing services to taxonomists for standard genome sequencing and annotation.</title>
        <authorList>
            <consortium name="The Broad Institute Genomics Platform"/>
            <consortium name="The Broad Institute Genome Sequencing Center for Infectious Disease"/>
            <person name="Wu L."/>
            <person name="Ma J."/>
        </authorList>
    </citation>
    <scope>NUCLEOTIDE SEQUENCE [LARGE SCALE GENOMIC DNA]</scope>
    <source>
        <strain evidence="4">NBRC 111980</strain>
    </source>
</reference>
<feature type="compositionally biased region" description="Low complexity" evidence="1">
    <location>
        <begin position="29"/>
        <end position="45"/>
    </location>
</feature>
<dbReference type="Gene3D" id="1.20.120.1490">
    <property type="match status" value="1"/>
</dbReference>
<feature type="chain" id="PRO_5045355394" description="LTXXQ motif family protein" evidence="2">
    <location>
        <begin position="26"/>
        <end position="181"/>
    </location>
</feature>
<evidence type="ECO:0000256" key="2">
    <source>
        <dbReference type="SAM" id="SignalP"/>
    </source>
</evidence>
<proteinExistence type="predicted"/>
<evidence type="ECO:0008006" key="5">
    <source>
        <dbReference type="Google" id="ProtNLM"/>
    </source>
</evidence>
<keyword evidence="2" id="KW-0732">Signal</keyword>
<feature type="region of interest" description="Disordered" evidence="1">
    <location>
        <begin position="154"/>
        <end position="181"/>
    </location>
</feature>
<keyword evidence="4" id="KW-1185">Reference proteome</keyword>
<feature type="signal peptide" evidence="2">
    <location>
        <begin position="1"/>
        <end position="25"/>
    </location>
</feature>